<feature type="region of interest" description="Disordered" evidence="1">
    <location>
        <begin position="1"/>
        <end position="28"/>
    </location>
</feature>
<feature type="compositionally biased region" description="Low complexity" evidence="1">
    <location>
        <begin position="104"/>
        <end position="119"/>
    </location>
</feature>
<dbReference type="InterPro" id="IPR029526">
    <property type="entry name" value="PGBD"/>
</dbReference>
<gene>
    <name evidence="3" type="ORF">J437_LFUL019577</name>
</gene>
<feature type="domain" description="PiggyBac transposable element-derived protein" evidence="2">
    <location>
        <begin position="154"/>
        <end position="397"/>
    </location>
</feature>
<dbReference type="PANTHER" id="PTHR46599">
    <property type="entry name" value="PIGGYBAC TRANSPOSABLE ELEMENT-DERIVED PROTEIN 4"/>
    <property type="match status" value="1"/>
</dbReference>
<dbReference type="Proteomes" id="UP000792457">
    <property type="component" value="Unassembled WGS sequence"/>
</dbReference>
<protein>
    <recommendedName>
        <fullName evidence="2">PiggyBac transposable element-derived protein domain-containing protein</fullName>
    </recommendedName>
</protein>
<feature type="non-terminal residue" evidence="3">
    <location>
        <position position="398"/>
    </location>
</feature>
<keyword evidence="4" id="KW-1185">Reference proteome</keyword>
<reference evidence="3" key="2">
    <citation type="submission" date="2017-10" db="EMBL/GenBank/DDBJ databases">
        <title>Ladona fulva Genome sequencing and assembly.</title>
        <authorList>
            <person name="Murali S."/>
            <person name="Richards S."/>
            <person name="Bandaranaike D."/>
            <person name="Bellair M."/>
            <person name="Blankenburg K."/>
            <person name="Chao H."/>
            <person name="Dinh H."/>
            <person name="Doddapaneni H."/>
            <person name="Dugan-Rocha S."/>
            <person name="Elkadiri S."/>
            <person name="Gnanaolivu R."/>
            <person name="Hernandez B."/>
            <person name="Skinner E."/>
            <person name="Javaid M."/>
            <person name="Lee S."/>
            <person name="Li M."/>
            <person name="Ming W."/>
            <person name="Munidasa M."/>
            <person name="Muniz J."/>
            <person name="Nguyen L."/>
            <person name="Hughes D."/>
            <person name="Osuji N."/>
            <person name="Pu L.-L."/>
            <person name="Puazo M."/>
            <person name="Qu C."/>
            <person name="Quiroz J."/>
            <person name="Raj R."/>
            <person name="Weissenberger G."/>
            <person name="Xin Y."/>
            <person name="Zou X."/>
            <person name="Han Y."/>
            <person name="Worley K."/>
            <person name="Muzny D."/>
            <person name="Gibbs R."/>
        </authorList>
    </citation>
    <scope>NUCLEOTIDE SEQUENCE</scope>
    <source>
        <strain evidence="3">Sampled in the wild</strain>
    </source>
</reference>
<accession>A0A8K0KE86</accession>
<dbReference type="PANTHER" id="PTHR46599:SF3">
    <property type="entry name" value="PIGGYBAC TRANSPOSABLE ELEMENT-DERIVED PROTEIN 4"/>
    <property type="match status" value="1"/>
</dbReference>
<dbReference type="AlphaFoldDB" id="A0A8K0KE86"/>
<feature type="compositionally biased region" description="Basic and acidic residues" evidence="1">
    <location>
        <begin position="1"/>
        <end position="11"/>
    </location>
</feature>
<evidence type="ECO:0000256" key="1">
    <source>
        <dbReference type="SAM" id="MobiDB-lite"/>
    </source>
</evidence>
<dbReference type="OrthoDB" id="6740508at2759"/>
<name>A0A8K0KE86_LADFU</name>
<sequence length="398" mass="45366">MDRPGCSKDSDFASNLQPPAKIPKRDRAEEDYLLTELTPLKVAELLDEIEEEEDEDNLEEEDDDIFPIDIETLSPSAAATIGTPLAAVRVDIPSEGLPNLCLPGPSSSPRPVSSFSSDPQHTQGVLWSENRPTVARVPFSAQSGIRQQPRGLRPIDFFNLLFLPTLFELIVRETNNFAEELFLRGVSPRSRITEWKTLTVDEFKRFLGLMFHMGIVKLNRITDYWNTDKKFNFPFFRTTMSRDRFLNIRQCFHLNKNVDGGKNEDPLHKIKPLLDYFHLTMNNVFYPGEELAIDESIAPWTGRISIRQYLPLKRHKYGFKLYMATEADGLIHRIIVYAGAKDKELRGEGHASKVVHKLINGLKGEGRSIYVNNFYGSVDLAVQLLKEKTFLTGTLRAH</sequence>
<dbReference type="Pfam" id="PF13843">
    <property type="entry name" value="DDE_Tnp_1_7"/>
    <property type="match status" value="1"/>
</dbReference>
<comment type="caution">
    <text evidence="3">The sequence shown here is derived from an EMBL/GenBank/DDBJ whole genome shotgun (WGS) entry which is preliminary data.</text>
</comment>
<dbReference type="EMBL" id="KZ308592">
    <property type="protein sequence ID" value="KAG8232080.1"/>
    <property type="molecule type" value="Genomic_DNA"/>
</dbReference>
<proteinExistence type="predicted"/>
<reference evidence="3" key="1">
    <citation type="submission" date="2013-04" db="EMBL/GenBank/DDBJ databases">
        <authorList>
            <person name="Qu J."/>
            <person name="Murali S.C."/>
            <person name="Bandaranaike D."/>
            <person name="Bellair M."/>
            <person name="Blankenburg K."/>
            <person name="Chao H."/>
            <person name="Dinh H."/>
            <person name="Doddapaneni H."/>
            <person name="Downs B."/>
            <person name="Dugan-Rocha S."/>
            <person name="Elkadiri S."/>
            <person name="Gnanaolivu R.D."/>
            <person name="Hernandez B."/>
            <person name="Javaid M."/>
            <person name="Jayaseelan J.C."/>
            <person name="Lee S."/>
            <person name="Li M."/>
            <person name="Ming W."/>
            <person name="Munidasa M."/>
            <person name="Muniz J."/>
            <person name="Nguyen L."/>
            <person name="Ongeri F."/>
            <person name="Osuji N."/>
            <person name="Pu L.-L."/>
            <person name="Puazo M."/>
            <person name="Qu C."/>
            <person name="Quiroz J."/>
            <person name="Raj R."/>
            <person name="Weissenberger G."/>
            <person name="Xin Y."/>
            <person name="Zou X."/>
            <person name="Han Y."/>
            <person name="Richards S."/>
            <person name="Worley K."/>
            <person name="Muzny D."/>
            <person name="Gibbs R."/>
        </authorList>
    </citation>
    <scope>NUCLEOTIDE SEQUENCE</scope>
    <source>
        <strain evidence="3">Sampled in the wild</strain>
    </source>
</reference>
<evidence type="ECO:0000313" key="4">
    <source>
        <dbReference type="Proteomes" id="UP000792457"/>
    </source>
</evidence>
<feature type="region of interest" description="Disordered" evidence="1">
    <location>
        <begin position="104"/>
        <end position="123"/>
    </location>
</feature>
<evidence type="ECO:0000313" key="3">
    <source>
        <dbReference type="EMBL" id="KAG8232080.1"/>
    </source>
</evidence>
<evidence type="ECO:0000259" key="2">
    <source>
        <dbReference type="Pfam" id="PF13843"/>
    </source>
</evidence>
<organism evidence="3 4">
    <name type="scientific">Ladona fulva</name>
    <name type="common">Scarce chaser dragonfly</name>
    <name type="synonym">Libellula fulva</name>
    <dbReference type="NCBI Taxonomy" id="123851"/>
    <lineage>
        <taxon>Eukaryota</taxon>
        <taxon>Metazoa</taxon>
        <taxon>Ecdysozoa</taxon>
        <taxon>Arthropoda</taxon>
        <taxon>Hexapoda</taxon>
        <taxon>Insecta</taxon>
        <taxon>Pterygota</taxon>
        <taxon>Palaeoptera</taxon>
        <taxon>Odonata</taxon>
        <taxon>Epiprocta</taxon>
        <taxon>Anisoptera</taxon>
        <taxon>Libelluloidea</taxon>
        <taxon>Libellulidae</taxon>
        <taxon>Ladona</taxon>
    </lineage>
</organism>